<gene>
    <name evidence="2" type="ORF">LCGC14_1603720</name>
</gene>
<keyword evidence="1" id="KW-0812">Transmembrane</keyword>
<reference evidence="2" key="1">
    <citation type="journal article" date="2015" name="Nature">
        <title>Complex archaea that bridge the gap between prokaryotes and eukaryotes.</title>
        <authorList>
            <person name="Spang A."/>
            <person name="Saw J.H."/>
            <person name="Jorgensen S.L."/>
            <person name="Zaremba-Niedzwiedzka K."/>
            <person name="Martijn J."/>
            <person name="Lind A.E."/>
            <person name="van Eijk R."/>
            <person name="Schleper C."/>
            <person name="Guy L."/>
            <person name="Ettema T.J."/>
        </authorList>
    </citation>
    <scope>NUCLEOTIDE SEQUENCE</scope>
</reference>
<organism evidence="2">
    <name type="scientific">marine sediment metagenome</name>
    <dbReference type="NCBI Taxonomy" id="412755"/>
    <lineage>
        <taxon>unclassified sequences</taxon>
        <taxon>metagenomes</taxon>
        <taxon>ecological metagenomes</taxon>
    </lineage>
</organism>
<sequence length="133" mass="15387">LTIGFLNNELKIKKKNIQNHLLFLISSEQLKGKFDPRFGIYFENPEVLDEIDENELEVIKNTNFRVVMALNHLKNFTSQYGSVIAFFASILTISYYLFLLSGGNPVTIIIPLILVGLVVTYFFFKRHKKEDII</sequence>
<dbReference type="AlphaFoldDB" id="A0A0F9LAH1"/>
<evidence type="ECO:0000313" key="2">
    <source>
        <dbReference type="EMBL" id="KKM24575.1"/>
    </source>
</evidence>
<feature type="non-terminal residue" evidence="2">
    <location>
        <position position="1"/>
    </location>
</feature>
<name>A0A0F9LAH1_9ZZZZ</name>
<evidence type="ECO:0000256" key="1">
    <source>
        <dbReference type="SAM" id="Phobius"/>
    </source>
</evidence>
<feature type="transmembrane region" description="Helical" evidence="1">
    <location>
        <begin position="105"/>
        <end position="124"/>
    </location>
</feature>
<protein>
    <submittedName>
        <fullName evidence="2">Uncharacterized protein</fullName>
    </submittedName>
</protein>
<accession>A0A0F9LAH1</accession>
<proteinExistence type="predicted"/>
<keyword evidence="1" id="KW-1133">Transmembrane helix</keyword>
<dbReference type="EMBL" id="LAZR01012898">
    <property type="protein sequence ID" value="KKM24575.1"/>
    <property type="molecule type" value="Genomic_DNA"/>
</dbReference>
<comment type="caution">
    <text evidence="2">The sequence shown here is derived from an EMBL/GenBank/DDBJ whole genome shotgun (WGS) entry which is preliminary data.</text>
</comment>
<keyword evidence="1" id="KW-0472">Membrane</keyword>
<feature type="transmembrane region" description="Helical" evidence="1">
    <location>
        <begin position="80"/>
        <end position="99"/>
    </location>
</feature>